<evidence type="ECO:0000313" key="2">
    <source>
        <dbReference type="Proteomes" id="UP000073492"/>
    </source>
</evidence>
<organism evidence="1 2">
    <name type="scientific">Pseudocercospora musae</name>
    <dbReference type="NCBI Taxonomy" id="113226"/>
    <lineage>
        <taxon>Eukaryota</taxon>
        <taxon>Fungi</taxon>
        <taxon>Dikarya</taxon>
        <taxon>Ascomycota</taxon>
        <taxon>Pezizomycotina</taxon>
        <taxon>Dothideomycetes</taxon>
        <taxon>Dothideomycetidae</taxon>
        <taxon>Mycosphaerellales</taxon>
        <taxon>Mycosphaerellaceae</taxon>
        <taxon>Pseudocercospora</taxon>
    </lineage>
</organism>
<proteinExistence type="predicted"/>
<dbReference type="Proteomes" id="UP000073492">
    <property type="component" value="Unassembled WGS sequence"/>
</dbReference>
<sequence>MIAATRVKHSLSHCSAGLQQYDPSGSWLVLLERVMMLPEAISTYLSPTSNIIYNTALLLPRRKAPSPRPLQLFSFALPPTLCSTLRRYVYIINFCTRGIIVVTPDSQKGLCCNKGAQMLSIPKHLPQLPPKSCHLPRMGAQSPRVQLDLCRCTKCKNHTLVEAHMSTTSGDPTPPCAVISM</sequence>
<dbReference type="EMBL" id="LFZO01000136">
    <property type="protein sequence ID" value="KXT12889.1"/>
    <property type="molecule type" value="Genomic_DNA"/>
</dbReference>
<evidence type="ECO:0000313" key="1">
    <source>
        <dbReference type="EMBL" id="KXT12889.1"/>
    </source>
</evidence>
<keyword evidence="2" id="KW-1185">Reference proteome</keyword>
<protein>
    <submittedName>
        <fullName evidence="1">Uncharacterized protein</fullName>
    </submittedName>
</protein>
<gene>
    <name evidence="1" type="ORF">AC579_10464</name>
</gene>
<reference evidence="1 2" key="1">
    <citation type="submission" date="2015-07" db="EMBL/GenBank/DDBJ databases">
        <title>Comparative genomics of the Sigatoka disease complex on banana suggests a link between parallel evolutionary changes in Pseudocercospora fijiensis and Pseudocercospora eumusae and increased virulence on the banana host.</title>
        <authorList>
            <person name="Chang T.-C."/>
            <person name="Salvucci A."/>
            <person name="Crous P.W."/>
            <person name="Stergiopoulos I."/>
        </authorList>
    </citation>
    <scope>NUCLEOTIDE SEQUENCE [LARGE SCALE GENOMIC DNA]</scope>
    <source>
        <strain evidence="1 2">CBS 116634</strain>
    </source>
</reference>
<accession>A0A139IE05</accession>
<dbReference type="AlphaFoldDB" id="A0A139IE05"/>
<comment type="caution">
    <text evidence="1">The sequence shown here is derived from an EMBL/GenBank/DDBJ whole genome shotgun (WGS) entry which is preliminary data.</text>
</comment>
<name>A0A139IE05_9PEZI</name>